<dbReference type="EMBL" id="LBZV01000003">
    <property type="protein sequence ID" value="KKR78143.1"/>
    <property type="molecule type" value="Genomic_DNA"/>
</dbReference>
<dbReference type="InterPro" id="IPR000223">
    <property type="entry name" value="Pept_S26A_signal_pept_1"/>
</dbReference>
<dbReference type="GO" id="GO:0004252">
    <property type="term" value="F:serine-type endopeptidase activity"/>
    <property type="evidence" value="ECO:0007669"/>
    <property type="project" value="InterPro"/>
</dbReference>
<protein>
    <recommendedName>
        <fullName evidence="3 5">Signal peptidase I</fullName>
        <ecNumber evidence="3 5">3.4.21.89</ecNumber>
    </recommendedName>
</protein>
<dbReference type="NCBIfam" id="TIGR02227">
    <property type="entry name" value="sigpep_I_bact"/>
    <property type="match status" value="1"/>
</dbReference>
<dbReference type="Proteomes" id="UP000034292">
    <property type="component" value="Unassembled WGS sequence"/>
</dbReference>
<name>A0A0G0TMF0_9BACT</name>
<dbReference type="Pfam" id="PF10502">
    <property type="entry name" value="Peptidase_S26"/>
    <property type="match status" value="1"/>
</dbReference>
<dbReference type="Gene3D" id="2.10.109.10">
    <property type="entry name" value="Umud Fragment, subunit A"/>
    <property type="match status" value="1"/>
</dbReference>
<proteinExistence type="inferred from homology"/>
<dbReference type="InterPro" id="IPR019757">
    <property type="entry name" value="Pept_S26A_signal_pept_1_Lys-AS"/>
</dbReference>
<dbReference type="InterPro" id="IPR019533">
    <property type="entry name" value="Peptidase_S26"/>
</dbReference>
<sequence length="141" mass="15940">MVPSFEDGELLLTEKVSYRFGEVQRGDVIVFEAPIGRKVDFIKRIVGLPGERIEIRSGSVFINGVKIDEEYIDMASQGDIEKLLSDDEYFVLGDNRLASSDSRVFGAIKRSVIRGRVWFVYWPIIKSNVYAGVRVISGVNY</sequence>
<dbReference type="EC" id="3.4.21.89" evidence="3 5"/>
<gene>
    <name evidence="7" type="ORF">UU23_C0003G0041</name>
</gene>
<dbReference type="GO" id="GO:0016020">
    <property type="term" value="C:membrane"/>
    <property type="evidence" value="ECO:0007669"/>
    <property type="project" value="UniProtKB-SubCell"/>
</dbReference>
<keyword evidence="5" id="KW-0645">Protease</keyword>
<dbReference type="PATRIC" id="fig|1618408.3.peg.230"/>
<evidence type="ECO:0000313" key="7">
    <source>
        <dbReference type="EMBL" id="KKR78143.1"/>
    </source>
</evidence>
<accession>A0A0G0TMF0</accession>
<dbReference type="GO" id="GO:0006465">
    <property type="term" value="P:signal peptide processing"/>
    <property type="evidence" value="ECO:0007669"/>
    <property type="project" value="InterPro"/>
</dbReference>
<comment type="subcellular location">
    <subcellularLocation>
        <location evidence="5">Membrane</location>
        <topology evidence="5">Single-pass type II membrane protein</topology>
    </subcellularLocation>
</comment>
<dbReference type="STRING" id="1618408.UU23_C0003G0041"/>
<dbReference type="PANTHER" id="PTHR43390:SF1">
    <property type="entry name" value="CHLOROPLAST PROCESSING PEPTIDASE"/>
    <property type="match status" value="1"/>
</dbReference>
<evidence type="ECO:0000313" key="8">
    <source>
        <dbReference type="Proteomes" id="UP000034292"/>
    </source>
</evidence>
<comment type="caution">
    <text evidence="7">The sequence shown here is derived from an EMBL/GenBank/DDBJ whole genome shotgun (WGS) entry which is preliminary data.</text>
</comment>
<keyword evidence="4 5" id="KW-0378">Hydrolase</keyword>
<dbReference type="InterPro" id="IPR019758">
    <property type="entry name" value="Pept_S26A_signal_pept_1_CS"/>
</dbReference>
<evidence type="ECO:0000256" key="4">
    <source>
        <dbReference type="ARBA" id="ARBA00022801"/>
    </source>
</evidence>
<dbReference type="InterPro" id="IPR036286">
    <property type="entry name" value="LexA/Signal_pep-like_sf"/>
</dbReference>
<organism evidence="7 8">
    <name type="scientific">Candidatus Curtissbacteria bacterium GW2011_GWA1_40_9</name>
    <dbReference type="NCBI Taxonomy" id="1618408"/>
    <lineage>
        <taxon>Bacteria</taxon>
        <taxon>Candidatus Curtissiibacteriota</taxon>
    </lineage>
</organism>
<dbReference type="CDD" id="cd06530">
    <property type="entry name" value="S26_SPase_I"/>
    <property type="match status" value="1"/>
</dbReference>
<dbReference type="AlphaFoldDB" id="A0A0G0TMF0"/>
<evidence type="ECO:0000256" key="1">
    <source>
        <dbReference type="ARBA" id="ARBA00000677"/>
    </source>
</evidence>
<reference evidence="7 8" key="1">
    <citation type="journal article" date="2015" name="Nature">
        <title>rRNA introns, odd ribosomes, and small enigmatic genomes across a large radiation of phyla.</title>
        <authorList>
            <person name="Brown C.T."/>
            <person name="Hug L.A."/>
            <person name="Thomas B.C."/>
            <person name="Sharon I."/>
            <person name="Castelle C.J."/>
            <person name="Singh A."/>
            <person name="Wilkins M.J."/>
            <person name="Williams K.H."/>
            <person name="Banfield J.F."/>
        </authorList>
    </citation>
    <scope>NUCLEOTIDE SEQUENCE [LARGE SCALE GENOMIC DNA]</scope>
</reference>
<comment type="catalytic activity">
    <reaction evidence="1 5">
        <text>Cleavage of hydrophobic, N-terminal signal or leader sequences from secreted and periplasmic proteins.</text>
        <dbReference type="EC" id="3.4.21.89"/>
    </reaction>
</comment>
<dbReference type="PROSITE" id="PS00761">
    <property type="entry name" value="SPASE_I_3"/>
    <property type="match status" value="1"/>
</dbReference>
<comment type="similarity">
    <text evidence="2 5">Belongs to the peptidase S26 family.</text>
</comment>
<evidence type="ECO:0000256" key="5">
    <source>
        <dbReference type="RuleBase" id="RU362042"/>
    </source>
</evidence>
<evidence type="ECO:0000256" key="3">
    <source>
        <dbReference type="ARBA" id="ARBA00013208"/>
    </source>
</evidence>
<feature type="domain" description="Peptidase S26" evidence="6">
    <location>
        <begin position="1"/>
        <end position="122"/>
    </location>
</feature>
<dbReference type="PANTHER" id="PTHR43390">
    <property type="entry name" value="SIGNAL PEPTIDASE I"/>
    <property type="match status" value="1"/>
</dbReference>
<dbReference type="SUPFAM" id="SSF51306">
    <property type="entry name" value="LexA/Signal peptidase"/>
    <property type="match status" value="1"/>
</dbReference>
<dbReference type="GO" id="GO:0009003">
    <property type="term" value="F:signal peptidase activity"/>
    <property type="evidence" value="ECO:0007669"/>
    <property type="project" value="UniProtKB-EC"/>
</dbReference>
<evidence type="ECO:0000256" key="2">
    <source>
        <dbReference type="ARBA" id="ARBA00009370"/>
    </source>
</evidence>
<dbReference type="PROSITE" id="PS00760">
    <property type="entry name" value="SPASE_I_2"/>
    <property type="match status" value="1"/>
</dbReference>
<evidence type="ECO:0000259" key="6">
    <source>
        <dbReference type="Pfam" id="PF10502"/>
    </source>
</evidence>
<dbReference type="PRINTS" id="PR00727">
    <property type="entry name" value="LEADERPTASE"/>
</dbReference>